<feature type="compositionally biased region" description="Basic and acidic residues" evidence="2">
    <location>
        <begin position="1533"/>
        <end position="1542"/>
    </location>
</feature>
<feature type="region of interest" description="Disordered" evidence="2">
    <location>
        <begin position="225"/>
        <end position="259"/>
    </location>
</feature>
<dbReference type="EMBL" id="JBFXLT010000009">
    <property type="protein sequence ID" value="KAL2819678.1"/>
    <property type="molecule type" value="Genomic_DNA"/>
</dbReference>
<feature type="coiled-coil region" evidence="1">
    <location>
        <begin position="1097"/>
        <end position="1124"/>
    </location>
</feature>
<sequence length="1542" mass="169366">MPALMGQPVDAVYPAESVNLHFEARQGGRVHCCSVPKVHSSPSPSISPTPAISSCPSPDRTFSAVSSLSTSSTASGDARSSISVSTRRRGYIRPQGAEFAASARNRESVMSLGSIAHLQYYFARTGLLDGRGGNSREYKKKNKSADDVPQLLLTPNARFTDDLTLSPTEEDTTQIGEEGFDDGEVMLPPTVSTYSIKTHYIPPPPDLLQLRRDLLNAIWKAQKELDSLSQDEPSPEQLPPRIDLPPDANPDSEDDSQRQAHLDAARKGWDEIQGMRILDVVTLAIRAAKIYYTTHEYPERLASIKSEREIKQELFSVLEVLKRWAGRNFEGGLHEEERTAVQSWISDVRDMLSQEAQLEDAEVKERAGWVWIEGDWTGRERQREEAFLASLLGPDSPLPAWTAPENGSLPSAFLERLRDGRDLVRLHNIGVKKSKRPFGAIKSFHEDVAKPYRCADNLRYWIKAAELRWETKLEMDVMGVVYGSGDEAWLQFDRAIRAWCKAVREELSQDLRVLRRRATAAKRGVDVPMRAIFSASSANTARPSDQPDTSTTTSQGSPPPPTAPSVSVSPADEPTAPRRIKSKSSLRSIRSLGSSVHEDDYDEHDQSDKSLIRPSILRRLSPGLAARVKLLDGSAKTTSAARNYGAVGRIPEEHLKELDSLHQNLSIKVEKKGRAWHGTQLIDKLHNKHQLQQSALDVPEPDADCIPGSEQDIPAPPSDRDVTPEEEEAEDTPPTMSVVESAPAPLGPQLGDSNVEDQAEPQTDFEKFIRETSIREAGDAPPPPPPKDSPPPPQSSTSSHTQSYFNPRGLQRTESIYSFSRSSFSNQIQQLTSITLPQPSSLAASIASISNAPNAVKALTGAAEQIQIWIRKASDVLSGLDAEDDVEWAAAGGRDGLDGVDRAITKFESLVNVYVKSIEEVQLRDDIANVSTESLETIVSQMDTILQSWAEIKSRLRSIKEQVELAMEWEELWGSVLGEVGKEIDNLDRLIFEMEEKRHYNLASDEHTGMDINELETIVEETPSSGTRNRRSSVGSLFTPPSAMAPPMIQTPQNDTNHTELIGLFARLQPLRASLDFLPMRLSMFQSRAERIFPSACAELEDRRDRLEKSYQAVEADAEALQKELVEDRWVIVFRNAGSQAEKMFESVERSILKLQDGLETGMHLHNPSGLTKRIESYEAKKQHYIPAIERVVSIIQKGVNDRLTVNGEIILLLQKMTNKVNALKASIKVMDSSLEDVQHLRTQHMRDSISSILTMDSPATGSVVDTPGSSPASSVVMTPANKPGALGSSSRRGSSVASTTRAPLSSRRISGLPQPASTRKSSIPRSSLTAPSPKPNGLTTPTPATRKSSRPALSPAMLNRPRWNGSVNTQDLEVGHVHKNLSPSMRNSSLPSRVTRPSSTIPSPTRRDMSASPAPGTGRPASRVSSRLASRSPGRTASPVFSRSLLDPPPYSKFKRPAGAENMSNAPRSRQSFAGASFSRSVSQNKESGPDSPTRPARPGTALGHSGSRRISLLPLPSNSARKDNAPATRSKLADRPPWRG</sequence>
<accession>A0ABR4HVZ9</accession>
<feature type="region of interest" description="Disordered" evidence="2">
    <location>
        <begin position="699"/>
        <end position="761"/>
    </location>
</feature>
<protein>
    <recommendedName>
        <fullName evidence="5">Karyogamy protein</fullName>
    </recommendedName>
</protein>
<feature type="compositionally biased region" description="Low complexity" evidence="2">
    <location>
        <begin position="585"/>
        <end position="595"/>
    </location>
</feature>
<dbReference type="PANTHER" id="PTHR37271">
    <property type="entry name" value="KARYOGAMY PROTEIN KAR9"/>
    <property type="match status" value="1"/>
</dbReference>
<organism evidence="3 4">
    <name type="scientific">Aspergillus granulosus</name>
    <dbReference type="NCBI Taxonomy" id="176169"/>
    <lineage>
        <taxon>Eukaryota</taxon>
        <taxon>Fungi</taxon>
        <taxon>Dikarya</taxon>
        <taxon>Ascomycota</taxon>
        <taxon>Pezizomycotina</taxon>
        <taxon>Eurotiomycetes</taxon>
        <taxon>Eurotiomycetidae</taxon>
        <taxon>Eurotiales</taxon>
        <taxon>Aspergillaceae</taxon>
        <taxon>Aspergillus</taxon>
        <taxon>Aspergillus subgen. Nidulantes</taxon>
    </lineage>
</organism>
<feature type="compositionally biased region" description="Polar residues" evidence="2">
    <location>
        <begin position="1316"/>
        <end position="1331"/>
    </location>
</feature>
<proteinExistence type="predicted"/>
<feature type="compositionally biased region" description="Polar residues" evidence="2">
    <location>
        <begin position="1338"/>
        <end position="1347"/>
    </location>
</feature>
<feature type="region of interest" description="Disordered" evidence="2">
    <location>
        <begin position="36"/>
        <end position="58"/>
    </location>
</feature>
<feature type="region of interest" description="Disordered" evidence="2">
    <location>
        <begin position="1260"/>
        <end position="1368"/>
    </location>
</feature>
<gene>
    <name evidence="3" type="ORF">BJX63DRAFT_418657</name>
</gene>
<feature type="compositionally biased region" description="Pro residues" evidence="2">
    <location>
        <begin position="780"/>
        <end position="794"/>
    </location>
</feature>
<dbReference type="Pfam" id="PF08580">
    <property type="entry name" value="KAR9"/>
    <property type="match status" value="1"/>
</dbReference>
<keyword evidence="4" id="KW-1185">Reference proteome</keyword>
<feature type="region of interest" description="Disordered" evidence="2">
    <location>
        <begin position="534"/>
        <end position="607"/>
    </location>
</feature>
<evidence type="ECO:0000313" key="4">
    <source>
        <dbReference type="Proteomes" id="UP001610334"/>
    </source>
</evidence>
<dbReference type="InterPro" id="IPR013889">
    <property type="entry name" value="Karyogamy_KAR9"/>
</dbReference>
<evidence type="ECO:0000313" key="3">
    <source>
        <dbReference type="EMBL" id="KAL2819678.1"/>
    </source>
</evidence>
<feature type="compositionally biased region" description="Low complexity" evidence="2">
    <location>
        <begin position="1420"/>
        <end position="1434"/>
    </location>
</feature>
<evidence type="ECO:0000256" key="2">
    <source>
        <dbReference type="SAM" id="MobiDB-lite"/>
    </source>
</evidence>
<comment type="caution">
    <text evidence="3">The sequence shown here is derived from an EMBL/GenBank/DDBJ whole genome shotgun (WGS) entry which is preliminary data.</text>
</comment>
<feature type="compositionally biased region" description="Polar residues" evidence="2">
    <location>
        <begin position="1268"/>
        <end position="1277"/>
    </location>
</feature>
<dbReference type="PANTHER" id="PTHR37271:SF1">
    <property type="entry name" value="KARYOGAMY PROTEIN KAR9"/>
    <property type="match status" value="1"/>
</dbReference>
<dbReference type="Proteomes" id="UP001610334">
    <property type="component" value="Unassembled WGS sequence"/>
</dbReference>
<feature type="region of interest" description="Disordered" evidence="2">
    <location>
        <begin position="1380"/>
        <end position="1542"/>
    </location>
</feature>
<feature type="region of interest" description="Disordered" evidence="2">
    <location>
        <begin position="775"/>
        <end position="806"/>
    </location>
</feature>
<reference evidence="3 4" key="1">
    <citation type="submission" date="2024-07" db="EMBL/GenBank/DDBJ databases">
        <title>Section-level genome sequencing and comparative genomics of Aspergillus sections Usti and Cavernicolus.</title>
        <authorList>
            <consortium name="Lawrence Berkeley National Laboratory"/>
            <person name="Nybo J.L."/>
            <person name="Vesth T.C."/>
            <person name="Theobald S."/>
            <person name="Frisvad J.C."/>
            <person name="Larsen T.O."/>
            <person name="Kjaerboelling I."/>
            <person name="Rothschild-Mancinelli K."/>
            <person name="Lyhne E.K."/>
            <person name="Kogle M.E."/>
            <person name="Barry K."/>
            <person name="Clum A."/>
            <person name="Na H."/>
            <person name="Ledsgaard L."/>
            <person name="Lin J."/>
            <person name="Lipzen A."/>
            <person name="Kuo A."/>
            <person name="Riley R."/>
            <person name="Mondo S."/>
            <person name="Labutti K."/>
            <person name="Haridas S."/>
            <person name="Pangalinan J."/>
            <person name="Salamov A.A."/>
            <person name="Simmons B.A."/>
            <person name="Magnuson J.K."/>
            <person name="Chen J."/>
            <person name="Drula E."/>
            <person name="Henrissat B."/>
            <person name="Wiebenga A."/>
            <person name="Lubbers R.J."/>
            <person name="Gomes A.C."/>
            <person name="Makela M.R."/>
            <person name="Stajich J."/>
            <person name="Grigoriev I.V."/>
            <person name="Mortensen U.H."/>
            <person name="De Vries R.P."/>
            <person name="Baker S.E."/>
            <person name="Andersen M.R."/>
        </authorList>
    </citation>
    <scope>NUCLEOTIDE SEQUENCE [LARGE SCALE GENOMIC DNA]</scope>
    <source>
        <strain evidence="3 4">CBS 588.65</strain>
    </source>
</reference>
<feature type="compositionally biased region" description="Polar residues" evidence="2">
    <location>
        <begin position="1463"/>
        <end position="1488"/>
    </location>
</feature>
<evidence type="ECO:0000256" key="1">
    <source>
        <dbReference type="SAM" id="Coils"/>
    </source>
</evidence>
<feature type="compositionally biased region" description="Polar residues" evidence="2">
    <location>
        <begin position="1382"/>
        <end position="1404"/>
    </location>
</feature>
<feature type="compositionally biased region" description="Low complexity" evidence="2">
    <location>
        <begin position="1285"/>
        <end position="1303"/>
    </location>
</feature>
<keyword evidence="1" id="KW-0175">Coiled coil</keyword>
<evidence type="ECO:0008006" key="5">
    <source>
        <dbReference type="Google" id="ProtNLM"/>
    </source>
</evidence>
<feature type="compositionally biased region" description="Low complexity" evidence="2">
    <location>
        <begin position="543"/>
        <end position="556"/>
    </location>
</feature>
<name>A0ABR4HVZ9_9EURO</name>